<evidence type="ECO:0000313" key="2">
    <source>
        <dbReference type="EMBL" id="DAD72712.1"/>
    </source>
</evidence>
<name>A0A8S5LS68_9CAUD</name>
<protein>
    <submittedName>
        <fullName evidence="2">Thaumarchaeal output domain 1</fullName>
    </submittedName>
</protein>
<reference evidence="2" key="1">
    <citation type="journal article" date="2021" name="Proc. Natl. Acad. Sci. U.S.A.">
        <title>A Catalog of Tens of Thousands of Viruses from Human Metagenomes Reveals Hidden Associations with Chronic Diseases.</title>
        <authorList>
            <person name="Tisza M.J."/>
            <person name="Buck C.B."/>
        </authorList>
    </citation>
    <scope>NUCLEOTIDE SEQUENCE</scope>
    <source>
        <strain evidence="2">Ct7EW56</strain>
    </source>
</reference>
<organism evidence="2">
    <name type="scientific">Siphoviridae sp. ct7EW56</name>
    <dbReference type="NCBI Taxonomy" id="2827562"/>
    <lineage>
        <taxon>Viruses</taxon>
        <taxon>Duplodnaviria</taxon>
        <taxon>Heunggongvirae</taxon>
        <taxon>Uroviricota</taxon>
        <taxon>Caudoviricetes</taxon>
    </lineage>
</organism>
<proteinExistence type="predicted"/>
<sequence length="194" mass="22314">MSSTYHKNIAEGRCGQCGKINDRPNKAVCSECAKKDYINQLETRNWYRNHGYCPRCGKNKLMGSEKSCVECRAKDAEAKARERERETREDKDNRNEYARIRYKAKKSAGVCPRCGRKLTKNTSACERCLEKNRTGAPVSENGKDRVKMGLCYWCGDPVKPGYKVCEKHYQMNCEKAKKTNREKMSKSNNGLFIK</sequence>
<keyword evidence="1" id="KW-0175">Coiled coil</keyword>
<dbReference type="EMBL" id="BK015904">
    <property type="protein sequence ID" value="DAD72712.1"/>
    <property type="molecule type" value="Genomic_DNA"/>
</dbReference>
<evidence type="ECO:0000256" key="1">
    <source>
        <dbReference type="SAM" id="Coils"/>
    </source>
</evidence>
<accession>A0A8S5LS68</accession>
<feature type="coiled-coil region" evidence="1">
    <location>
        <begin position="66"/>
        <end position="93"/>
    </location>
</feature>